<keyword evidence="1" id="KW-0472">Membrane</keyword>
<keyword evidence="1" id="KW-1133">Transmembrane helix</keyword>
<name>A0A8D8Z6N9_9HEMI</name>
<proteinExistence type="predicted"/>
<feature type="transmembrane region" description="Helical" evidence="1">
    <location>
        <begin position="12"/>
        <end position="36"/>
    </location>
</feature>
<sequence>MQSYLGGTPVISNLFSFCFCSISSIFISIVSIFLLISLYLSSSFTFSFSSLMTLFWASFRDLPILSTSLLKKSMVLSNSWNLLSHFLSIRFSISFSFFIMHFTNSLDSGESLSVSTSDSLSLSTISGVELKSEFFEILLLVSGLQ</sequence>
<dbReference type="EMBL" id="HBUF01426060">
    <property type="protein sequence ID" value="CAG6741414.1"/>
    <property type="molecule type" value="Transcribed_RNA"/>
</dbReference>
<evidence type="ECO:0000256" key="1">
    <source>
        <dbReference type="SAM" id="Phobius"/>
    </source>
</evidence>
<feature type="transmembrane region" description="Helical" evidence="1">
    <location>
        <begin position="80"/>
        <end position="102"/>
    </location>
</feature>
<organism evidence="2">
    <name type="scientific">Cacopsylla melanoneura</name>
    <dbReference type="NCBI Taxonomy" id="428564"/>
    <lineage>
        <taxon>Eukaryota</taxon>
        <taxon>Metazoa</taxon>
        <taxon>Ecdysozoa</taxon>
        <taxon>Arthropoda</taxon>
        <taxon>Hexapoda</taxon>
        <taxon>Insecta</taxon>
        <taxon>Pterygota</taxon>
        <taxon>Neoptera</taxon>
        <taxon>Paraneoptera</taxon>
        <taxon>Hemiptera</taxon>
        <taxon>Sternorrhyncha</taxon>
        <taxon>Psylloidea</taxon>
        <taxon>Psyllidae</taxon>
        <taxon>Psyllinae</taxon>
        <taxon>Cacopsylla</taxon>
    </lineage>
</organism>
<protein>
    <submittedName>
        <fullName evidence="2">Uncharacterized protein</fullName>
    </submittedName>
</protein>
<accession>A0A8D8Z6N9</accession>
<keyword evidence="1" id="KW-0812">Transmembrane</keyword>
<evidence type="ECO:0000313" key="2">
    <source>
        <dbReference type="EMBL" id="CAG6741414.1"/>
    </source>
</evidence>
<reference evidence="2" key="1">
    <citation type="submission" date="2021-05" db="EMBL/GenBank/DDBJ databases">
        <authorList>
            <person name="Alioto T."/>
            <person name="Alioto T."/>
            <person name="Gomez Garrido J."/>
        </authorList>
    </citation>
    <scope>NUCLEOTIDE SEQUENCE</scope>
</reference>
<dbReference type="AlphaFoldDB" id="A0A8D8Z6N9"/>
<feature type="transmembrane region" description="Helical" evidence="1">
    <location>
        <begin position="42"/>
        <end position="59"/>
    </location>
</feature>